<gene>
    <name evidence="5" type="ORF">DOTSEDRAFT_77372</name>
</gene>
<keyword evidence="1" id="KW-0343">GTPase activation</keyword>
<dbReference type="eggNOG" id="KOG1909">
    <property type="taxonomic scope" value="Eukaryota"/>
</dbReference>
<accession>N1Q3H5</accession>
<dbReference type="GO" id="GO:0005829">
    <property type="term" value="C:cytosol"/>
    <property type="evidence" value="ECO:0007669"/>
    <property type="project" value="TreeGrafter"/>
</dbReference>
<dbReference type="PANTHER" id="PTHR24113">
    <property type="entry name" value="RAN GTPASE-ACTIVATING PROTEIN 1"/>
    <property type="match status" value="1"/>
</dbReference>
<evidence type="ECO:0000256" key="2">
    <source>
        <dbReference type="ARBA" id="ARBA00022614"/>
    </source>
</evidence>
<dbReference type="GO" id="GO:0006611">
    <property type="term" value="P:protein export from nucleus"/>
    <property type="evidence" value="ECO:0007669"/>
    <property type="project" value="EnsemblFungi"/>
</dbReference>
<dbReference type="OrthoDB" id="184583at2759"/>
<dbReference type="CDD" id="cd00116">
    <property type="entry name" value="LRR_RI"/>
    <property type="match status" value="1"/>
</dbReference>
<organism evidence="5 6">
    <name type="scientific">Dothistroma septosporum (strain NZE10 / CBS 128990)</name>
    <name type="common">Red band needle blight fungus</name>
    <name type="synonym">Mycosphaerella pini</name>
    <dbReference type="NCBI Taxonomy" id="675120"/>
    <lineage>
        <taxon>Eukaryota</taxon>
        <taxon>Fungi</taxon>
        <taxon>Dikarya</taxon>
        <taxon>Ascomycota</taxon>
        <taxon>Pezizomycotina</taxon>
        <taxon>Dothideomycetes</taxon>
        <taxon>Dothideomycetidae</taxon>
        <taxon>Mycosphaerellales</taxon>
        <taxon>Mycosphaerellaceae</taxon>
        <taxon>Dothistroma</taxon>
    </lineage>
</organism>
<dbReference type="HOGENOM" id="CLU_028747_3_0_1"/>
<evidence type="ECO:0000313" key="6">
    <source>
        <dbReference type="Proteomes" id="UP000016933"/>
    </source>
</evidence>
<dbReference type="SUPFAM" id="SSF52047">
    <property type="entry name" value="RNI-like"/>
    <property type="match status" value="1"/>
</dbReference>
<keyword evidence="6" id="KW-1185">Reference proteome</keyword>
<dbReference type="GO" id="GO:0048471">
    <property type="term" value="C:perinuclear region of cytoplasm"/>
    <property type="evidence" value="ECO:0007669"/>
    <property type="project" value="TreeGrafter"/>
</dbReference>
<reference evidence="5 6" key="2">
    <citation type="journal article" date="2012" name="PLoS Pathog.">
        <title>Diverse lifestyles and strategies of plant pathogenesis encoded in the genomes of eighteen Dothideomycetes fungi.</title>
        <authorList>
            <person name="Ohm R.A."/>
            <person name="Feau N."/>
            <person name="Henrissat B."/>
            <person name="Schoch C.L."/>
            <person name="Horwitz B.A."/>
            <person name="Barry K.W."/>
            <person name="Condon B.J."/>
            <person name="Copeland A.C."/>
            <person name="Dhillon B."/>
            <person name="Glaser F."/>
            <person name="Hesse C.N."/>
            <person name="Kosti I."/>
            <person name="LaButti K."/>
            <person name="Lindquist E.A."/>
            <person name="Lucas S."/>
            <person name="Salamov A.A."/>
            <person name="Bradshaw R.E."/>
            <person name="Ciuffetti L."/>
            <person name="Hamelin R.C."/>
            <person name="Kema G.H.J."/>
            <person name="Lawrence C."/>
            <person name="Scott J.A."/>
            <person name="Spatafora J.W."/>
            <person name="Turgeon B.G."/>
            <person name="de Wit P.J.G.M."/>
            <person name="Zhong S."/>
            <person name="Goodwin S.B."/>
            <person name="Grigoriev I.V."/>
        </authorList>
    </citation>
    <scope>NUCLEOTIDE SEQUENCE [LARGE SCALE GENOMIC DNA]</scope>
    <source>
        <strain evidence="6">NZE10 / CBS 128990</strain>
    </source>
</reference>
<keyword evidence="3" id="KW-0677">Repeat</keyword>
<evidence type="ECO:0000313" key="5">
    <source>
        <dbReference type="EMBL" id="EME50341.1"/>
    </source>
</evidence>
<dbReference type="STRING" id="675120.N1Q3H5"/>
<protein>
    <submittedName>
        <fullName evidence="5">Uncharacterized protein</fullName>
    </submittedName>
</protein>
<proteinExistence type="predicted"/>
<name>N1Q3H5_DOTSN</name>
<dbReference type="InterPro" id="IPR032675">
    <property type="entry name" value="LRR_dom_sf"/>
</dbReference>
<dbReference type="GO" id="GO:0034399">
    <property type="term" value="C:nuclear periphery"/>
    <property type="evidence" value="ECO:0007669"/>
    <property type="project" value="EnsemblFungi"/>
</dbReference>
<sequence>MHSSRADFSSLHTQQGYWGEDDSISSCVSPCGFKSDAALFGVASEVVFEGMVFVAPVGKGVSVEAELAKRLKPNMVACDGEWVVVYETCELGFLVARLVAARADGVKGRGVARVLEFQEQSKDPTINISILPLWHITTTIKMAKVFSLRGQALKLDTAADLEKHIGGLKDQDVEEFHLEGNTIGVEASEALAKILETKTSLKFANLADIYTGRLLSEIPKSLNALLTALLKCPNLHTINLNDNAFGLNTVEPLRPFLSKHTPLQHLYLNNNGLGPAAGALVAEALEKLAENKATARKEGKNVPDLETVICGRNRLETGSMAAWVKAYTANNKVKTVKMVQNGIRQEGIATLLQHGLSNCKQLDTLDLQDNTFTALAAKSLASVVPSWTELWDLGVGDCLLSARGGRLLGRALATGGNKKLEILRLQYNEIDAKGLKAISDAASHGTALPRLRRVELNGNKFSEEDASIETLRELLEKRKEESADDYPRVDEDDEDAWGLDELDELDDEDEDEEDGEEDDDDEEEAKEEKIIDEADAAESQPVSQKQDKDVDDLAAALGKTEIK</sequence>
<dbReference type="AlphaFoldDB" id="N1Q3H5"/>
<feature type="compositionally biased region" description="Acidic residues" evidence="4">
    <location>
        <begin position="490"/>
        <end position="525"/>
    </location>
</feature>
<evidence type="ECO:0000256" key="4">
    <source>
        <dbReference type="SAM" id="MobiDB-lite"/>
    </source>
</evidence>
<dbReference type="Pfam" id="PF13516">
    <property type="entry name" value="LRR_6"/>
    <property type="match status" value="1"/>
</dbReference>
<feature type="region of interest" description="Disordered" evidence="4">
    <location>
        <begin position="479"/>
        <end position="551"/>
    </location>
</feature>
<dbReference type="Gene3D" id="3.80.10.10">
    <property type="entry name" value="Ribonuclease Inhibitor"/>
    <property type="match status" value="1"/>
</dbReference>
<evidence type="ECO:0000256" key="1">
    <source>
        <dbReference type="ARBA" id="ARBA00022468"/>
    </source>
</evidence>
<keyword evidence="2" id="KW-0433">Leucine-rich repeat</keyword>
<dbReference type="GO" id="GO:0005096">
    <property type="term" value="F:GTPase activator activity"/>
    <property type="evidence" value="ECO:0007669"/>
    <property type="project" value="UniProtKB-KW"/>
</dbReference>
<dbReference type="InterPro" id="IPR001611">
    <property type="entry name" value="Leu-rich_rpt"/>
</dbReference>
<dbReference type="InterPro" id="IPR027038">
    <property type="entry name" value="RanGap"/>
</dbReference>
<feature type="compositionally biased region" description="Basic and acidic residues" evidence="4">
    <location>
        <begin position="479"/>
        <end position="489"/>
    </location>
</feature>
<dbReference type="PANTHER" id="PTHR24113:SF12">
    <property type="entry name" value="RAN GTPASE-ACTIVATING PROTEIN 1"/>
    <property type="match status" value="1"/>
</dbReference>
<evidence type="ECO:0000256" key="3">
    <source>
        <dbReference type="ARBA" id="ARBA00022737"/>
    </source>
</evidence>
<dbReference type="GO" id="GO:0031267">
    <property type="term" value="F:small GTPase binding"/>
    <property type="evidence" value="ECO:0007669"/>
    <property type="project" value="TreeGrafter"/>
</dbReference>
<reference evidence="6" key="1">
    <citation type="journal article" date="2012" name="PLoS Genet.">
        <title>The genomes of the fungal plant pathogens Cladosporium fulvum and Dothistroma septosporum reveal adaptation to different hosts and lifestyles but also signatures of common ancestry.</title>
        <authorList>
            <person name="de Wit P.J.G.M."/>
            <person name="van der Burgt A."/>
            <person name="Oekmen B."/>
            <person name="Stergiopoulos I."/>
            <person name="Abd-Elsalam K.A."/>
            <person name="Aerts A.L."/>
            <person name="Bahkali A.H."/>
            <person name="Beenen H.G."/>
            <person name="Chettri P."/>
            <person name="Cox M.P."/>
            <person name="Datema E."/>
            <person name="de Vries R.P."/>
            <person name="Dhillon B."/>
            <person name="Ganley A.R."/>
            <person name="Griffiths S.A."/>
            <person name="Guo Y."/>
            <person name="Hamelin R.C."/>
            <person name="Henrissat B."/>
            <person name="Kabir M.S."/>
            <person name="Jashni M.K."/>
            <person name="Kema G."/>
            <person name="Klaubauf S."/>
            <person name="Lapidus A."/>
            <person name="Levasseur A."/>
            <person name="Lindquist E."/>
            <person name="Mehrabi R."/>
            <person name="Ohm R.A."/>
            <person name="Owen T.J."/>
            <person name="Salamov A."/>
            <person name="Schwelm A."/>
            <person name="Schijlen E."/>
            <person name="Sun H."/>
            <person name="van den Burg H.A."/>
            <person name="van Ham R.C.H.J."/>
            <person name="Zhang S."/>
            <person name="Goodwin S.B."/>
            <person name="Grigoriev I.V."/>
            <person name="Collemare J."/>
            <person name="Bradshaw R.E."/>
        </authorList>
    </citation>
    <scope>NUCLEOTIDE SEQUENCE [LARGE SCALE GENOMIC DNA]</scope>
    <source>
        <strain evidence="6">NZE10 / CBS 128990</strain>
    </source>
</reference>
<dbReference type="Proteomes" id="UP000016933">
    <property type="component" value="Unassembled WGS sequence"/>
</dbReference>
<dbReference type="SMART" id="SM00368">
    <property type="entry name" value="LRR_RI"/>
    <property type="match status" value="7"/>
</dbReference>
<dbReference type="EMBL" id="KB446535">
    <property type="protein sequence ID" value="EME50341.1"/>
    <property type="molecule type" value="Genomic_DNA"/>
</dbReference>
<dbReference type="OMA" id="NGSMEAW"/>